<reference evidence="2 3" key="1">
    <citation type="submission" date="2011-06" db="EMBL/GenBank/DDBJ databases">
        <title>The draft genome of Thiorhodococcus drewsii AZ1.</title>
        <authorList>
            <consortium name="US DOE Joint Genome Institute (JGI-PGF)"/>
            <person name="Lucas S."/>
            <person name="Han J."/>
            <person name="Lapidus A."/>
            <person name="Cheng J.-F."/>
            <person name="Goodwin L."/>
            <person name="Pitluck S."/>
            <person name="Peters L."/>
            <person name="Land M.L."/>
            <person name="Hauser L."/>
            <person name="Vogl K."/>
            <person name="Liu Z."/>
            <person name="Imhoff J."/>
            <person name="Thiel V."/>
            <person name="Frigaard N.-U."/>
            <person name="Bryant D.A."/>
            <person name="Woyke T.J."/>
        </authorList>
    </citation>
    <scope>NUCLEOTIDE SEQUENCE [LARGE SCALE GENOMIC DNA]</scope>
    <source>
        <strain evidence="2 3">AZ1</strain>
    </source>
</reference>
<dbReference type="RefSeq" id="WP_007040095.1">
    <property type="nucleotide sequence ID" value="NZ_AFWT01000008.1"/>
</dbReference>
<dbReference type="AlphaFoldDB" id="G2DZB8"/>
<accession>G2DZB8</accession>
<dbReference type="Gene3D" id="1.20.120.1490">
    <property type="match status" value="1"/>
</dbReference>
<feature type="chain" id="PRO_5003428233" description="Zinc resistance-associated protein" evidence="1">
    <location>
        <begin position="22"/>
        <end position="152"/>
    </location>
</feature>
<dbReference type="OrthoDB" id="9824404at2"/>
<evidence type="ECO:0000313" key="3">
    <source>
        <dbReference type="Proteomes" id="UP000004200"/>
    </source>
</evidence>
<evidence type="ECO:0000313" key="2">
    <source>
        <dbReference type="EMBL" id="EGV32145.1"/>
    </source>
</evidence>
<protein>
    <recommendedName>
        <fullName evidence="4">Zinc resistance-associated protein</fullName>
    </recommendedName>
</protein>
<comment type="caution">
    <text evidence="2">The sequence shown here is derived from an EMBL/GenBank/DDBJ whole genome shotgun (WGS) entry which is preliminary data.</text>
</comment>
<dbReference type="EMBL" id="AFWT01000008">
    <property type="protein sequence ID" value="EGV32145.1"/>
    <property type="molecule type" value="Genomic_DNA"/>
</dbReference>
<dbReference type="Proteomes" id="UP000004200">
    <property type="component" value="Unassembled WGS sequence"/>
</dbReference>
<sequence>MRTGLNTTFSLLAFVVPFALAHADESQMRFKVTELVELPHPMSAIRKDPERFGITTEQRERLDKELFAVFPPEMHPRMQRAWELQNRVRRGVMKQGKDSEALAAELDELSRIKREMADLHIDALRIFQDVLTEEQLQQLADATGASGRMSSR</sequence>
<keyword evidence="1" id="KW-0732">Signal</keyword>
<gene>
    <name evidence="2" type="ORF">ThidrDRAFT_1381</name>
</gene>
<feature type="signal peptide" evidence="1">
    <location>
        <begin position="1"/>
        <end position="21"/>
    </location>
</feature>
<organism evidence="2 3">
    <name type="scientific">Thiorhodococcus drewsii AZ1</name>
    <dbReference type="NCBI Taxonomy" id="765913"/>
    <lineage>
        <taxon>Bacteria</taxon>
        <taxon>Pseudomonadati</taxon>
        <taxon>Pseudomonadota</taxon>
        <taxon>Gammaproteobacteria</taxon>
        <taxon>Chromatiales</taxon>
        <taxon>Chromatiaceae</taxon>
        <taxon>Thiorhodococcus</taxon>
    </lineage>
</organism>
<dbReference type="eggNOG" id="ENOG5033MPQ">
    <property type="taxonomic scope" value="Bacteria"/>
</dbReference>
<keyword evidence="3" id="KW-1185">Reference proteome</keyword>
<evidence type="ECO:0008006" key="4">
    <source>
        <dbReference type="Google" id="ProtNLM"/>
    </source>
</evidence>
<evidence type="ECO:0000256" key="1">
    <source>
        <dbReference type="SAM" id="SignalP"/>
    </source>
</evidence>
<proteinExistence type="predicted"/>
<name>G2DZB8_9GAMM</name>